<feature type="transmembrane region" description="Helical" evidence="1">
    <location>
        <begin position="82"/>
        <end position="100"/>
    </location>
</feature>
<sequence length="306" mass="34592">MFTLNRHDKRLFAITYVSAIFLLILASLFDQQISQNFSSQDSIFGTLFQNFGMFPEPLVLFLSANILSFAGYQRSRSTGLKLILTLAGLLLSFWAISHMVDDWLYYGYSTMTNIDKGLPIATANNDTGSAISYPISLKYSVSLVIWALGTFIQFKWLSKKEPKALQYLISVAIMGIAFHFLSESIIDTMKETWGRFRPYEVFGQVDGAHFTNWWQINGENGHRSFPSGHTLAGMSAMFFPFLVDRDNIKGQKIATYTCLTYGFLMAILRVRVQAHFLSDVTVSAMITFFVCFALAKLAGFSFIEED</sequence>
<dbReference type="EMBL" id="AEUV02000002">
    <property type="protein sequence ID" value="EHI73889.1"/>
    <property type="molecule type" value="Genomic_DNA"/>
</dbReference>
<dbReference type="RefSeq" id="WP_004226412.1">
    <property type="nucleotide sequence ID" value="NZ_AEUV02000002.1"/>
</dbReference>
<feature type="transmembrane region" description="Helical" evidence="1">
    <location>
        <begin position="282"/>
        <end position="303"/>
    </location>
</feature>
<feature type="domain" description="Phosphatidic acid phosphatase type 2/haloperoxidase" evidence="2">
    <location>
        <begin position="173"/>
        <end position="295"/>
    </location>
</feature>
<dbReference type="CDD" id="cd03396">
    <property type="entry name" value="PAP2_like_6"/>
    <property type="match status" value="1"/>
</dbReference>
<organism evidence="3 4">
    <name type="scientific">Streptococcus criceti HS-6</name>
    <dbReference type="NCBI Taxonomy" id="873449"/>
    <lineage>
        <taxon>Bacteria</taxon>
        <taxon>Bacillati</taxon>
        <taxon>Bacillota</taxon>
        <taxon>Bacilli</taxon>
        <taxon>Lactobacillales</taxon>
        <taxon>Streptococcaceae</taxon>
        <taxon>Streptococcus</taxon>
    </lineage>
</organism>
<evidence type="ECO:0000313" key="4">
    <source>
        <dbReference type="Proteomes" id="UP000004322"/>
    </source>
</evidence>
<dbReference type="AlphaFoldDB" id="G5JNX3"/>
<feature type="transmembrane region" description="Helical" evidence="1">
    <location>
        <begin position="253"/>
        <end position="270"/>
    </location>
</feature>
<dbReference type="InterPro" id="IPR000326">
    <property type="entry name" value="PAP2/HPO"/>
</dbReference>
<evidence type="ECO:0000313" key="3">
    <source>
        <dbReference type="EMBL" id="EHI73889.1"/>
    </source>
</evidence>
<keyword evidence="1" id="KW-1133">Transmembrane helix</keyword>
<reference evidence="3" key="1">
    <citation type="submission" date="2011-07" db="EMBL/GenBank/DDBJ databases">
        <authorList>
            <person name="Stanhope M.J."/>
            <person name="Durkin A.S."/>
            <person name="Hostetler J."/>
            <person name="Kim M."/>
            <person name="Radune D."/>
            <person name="Singh I."/>
            <person name="Town C.D."/>
        </authorList>
    </citation>
    <scope>NUCLEOTIDE SEQUENCE [LARGE SCALE GENOMIC DNA]</scope>
    <source>
        <strain evidence="3">HS-6</strain>
    </source>
</reference>
<dbReference type="SUPFAM" id="SSF48317">
    <property type="entry name" value="Acid phosphatase/Vanadium-dependent haloperoxidase"/>
    <property type="match status" value="1"/>
</dbReference>
<dbReference type="eggNOG" id="COG0671">
    <property type="taxonomic scope" value="Bacteria"/>
</dbReference>
<proteinExistence type="predicted"/>
<comment type="caution">
    <text evidence="3">The sequence shown here is derived from an EMBL/GenBank/DDBJ whole genome shotgun (WGS) entry which is preliminary data.</text>
</comment>
<dbReference type="Pfam" id="PF01569">
    <property type="entry name" value="PAP2"/>
    <property type="match status" value="1"/>
</dbReference>
<feature type="transmembrane region" description="Helical" evidence="1">
    <location>
        <begin position="12"/>
        <end position="29"/>
    </location>
</feature>
<feature type="transmembrane region" description="Helical" evidence="1">
    <location>
        <begin position="164"/>
        <end position="181"/>
    </location>
</feature>
<keyword evidence="1" id="KW-0472">Membrane</keyword>
<dbReference type="STRING" id="873449.STRCR_1504"/>
<dbReference type="SMART" id="SM00014">
    <property type="entry name" value="acidPPc"/>
    <property type="match status" value="1"/>
</dbReference>
<keyword evidence="4" id="KW-1185">Reference proteome</keyword>
<feature type="transmembrane region" description="Helical" evidence="1">
    <location>
        <begin position="49"/>
        <end position="70"/>
    </location>
</feature>
<gene>
    <name evidence="3" type="ORF">STRCR_1504</name>
</gene>
<evidence type="ECO:0000259" key="2">
    <source>
        <dbReference type="SMART" id="SM00014"/>
    </source>
</evidence>
<keyword evidence="1" id="KW-0812">Transmembrane</keyword>
<dbReference type="InterPro" id="IPR036938">
    <property type="entry name" value="PAP2/HPO_sf"/>
</dbReference>
<accession>G5JNX3</accession>
<dbReference type="Gene3D" id="1.20.144.10">
    <property type="entry name" value="Phosphatidic acid phosphatase type 2/haloperoxidase"/>
    <property type="match status" value="1"/>
</dbReference>
<evidence type="ECO:0000256" key="1">
    <source>
        <dbReference type="SAM" id="Phobius"/>
    </source>
</evidence>
<dbReference type="Proteomes" id="UP000004322">
    <property type="component" value="Unassembled WGS sequence"/>
</dbReference>
<name>G5JNX3_STRCG</name>
<protein>
    <submittedName>
        <fullName evidence="3">PAP2 family protein</fullName>
    </submittedName>
</protein>